<dbReference type="OrthoDB" id="527344at2759"/>
<feature type="compositionally biased region" description="Polar residues" evidence="1">
    <location>
        <begin position="118"/>
        <end position="131"/>
    </location>
</feature>
<feature type="non-terminal residue" evidence="2">
    <location>
        <position position="1"/>
    </location>
</feature>
<sequence length="307" mass="34426">MWFLNWPQKGKINHIVIYPGFRDTGVSCSDMRDRQPLQRSKHLPGVRFIVNYFEVRERKSRAEGEAIFSLSCTEDERSEAKIANKDTEAMDVDPSPILVPVSRSKNQENFYPSSNHIAITTQPGRTQTPNPDQIPPGHNHNQEDLYTSGDCTLVPAPSDTSQTSTSESKSSDTKPKKRETNLLRGNSVSQEQDTVDDNLNPSAPRDIVKVYMTVDWPGEIPQKWKSHLQKALQTWCSHQESNEGQKCSGEVVELLDGGLTAEVEITPFTALKDMSTATLTFKQLGESAKVHFQKEKPKSLNKDSSPK</sequence>
<gene>
    <name evidence="2" type="ORF">DAT39_013907</name>
</gene>
<reference evidence="2" key="1">
    <citation type="submission" date="2020-07" db="EMBL/GenBank/DDBJ databases">
        <title>Clarias magur genome sequencing, assembly and annotation.</title>
        <authorList>
            <person name="Kushwaha B."/>
            <person name="Kumar R."/>
            <person name="Das P."/>
            <person name="Joshi C.G."/>
            <person name="Kumar D."/>
            <person name="Nagpure N.S."/>
            <person name="Pandey M."/>
            <person name="Agarwal S."/>
            <person name="Srivastava S."/>
            <person name="Singh M."/>
            <person name="Sahoo L."/>
            <person name="Jayasankar P."/>
            <person name="Meher P.K."/>
            <person name="Koringa P.G."/>
            <person name="Iquebal M.A."/>
            <person name="Das S.P."/>
            <person name="Bit A."/>
            <person name="Patnaik S."/>
            <person name="Patel N."/>
            <person name="Shah T.M."/>
            <person name="Hinsu A."/>
            <person name="Jena J.K."/>
        </authorList>
    </citation>
    <scope>NUCLEOTIDE SEQUENCE</scope>
    <source>
        <strain evidence="2">CIFAMagur01</strain>
        <tissue evidence="2">Testis</tissue>
    </source>
</reference>
<feature type="compositionally biased region" description="Polar residues" evidence="1">
    <location>
        <begin position="183"/>
        <end position="201"/>
    </location>
</feature>
<organism evidence="2 3">
    <name type="scientific">Clarias magur</name>
    <name type="common">Asian catfish</name>
    <name type="synonym">Macropteronotus magur</name>
    <dbReference type="NCBI Taxonomy" id="1594786"/>
    <lineage>
        <taxon>Eukaryota</taxon>
        <taxon>Metazoa</taxon>
        <taxon>Chordata</taxon>
        <taxon>Craniata</taxon>
        <taxon>Vertebrata</taxon>
        <taxon>Euteleostomi</taxon>
        <taxon>Actinopterygii</taxon>
        <taxon>Neopterygii</taxon>
        <taxon>Teleostei</taxon>
        <taxon>Ostariophysi</taxon>
        <taxon>Siluriformes</taxon>
        <taxon>Clariidae</taxon>
        <taxon>Clarias</taxon>
    </lineage>
</organism>
<evidence type="ECO:0000313" key="2">
    <source>
        <dbReference type="EMBL" id="KAF5896393.1"/>
    </source>
</evidence>
<dbReference type="EMBL" id="QNUK01000278">
    <property type="protein sequence ID" value="KAF5896393.1"/>
    <property type="molecule type" value="Genomic_DNA"/>
</dbReference>
<comment type="caution">
    <text evidence="2">The sequence shown here is derived from an EMBL/GenBank/DDBJ whole genome shotgun (WGS) entry which is preliminary data.</text>
</comment>
<dbReference type="AlphaFoldDB" id="A0A8J4TXM6"/>
<keyword evidence="3" id="KW-1185">Reference proteome</keyword>
<feature type="region of interest" description="Disordered" evidence="1">
    <location>
        <begin position="118"/>
        <end position="203"/>
    </location>
</feature>
<evidence type="ECO:0000313" key="3">
    <source>
        <dbReference type="Proteomes" id="UP000727407"/>
    </source>
</evidence>
<feature type="compositionally biased region" description="Basic and acidic residues" evidence="1">
    <location>
        <begin position="169"/>
        <end position="181"/>
    </location>
</feature>
<evidence type="ECO:0000256" key="1">
    <source>
        <dbReference type="SAM" id="MobiDB-lite"/>
    </source>
</evidence>
<feature type="compositionally biased region" description="Low complexity" evidence="1">
    <location>
        <begin position="157"/>
        <end position="168"/>
    </location>
</feature>
<accession>A0A8J4TXM6</accession>
<dbReference type="Proteomes" id="UP000727407">
    <property type="component" value="Unassembled WGS sequence"/>
</dbReference>
<protein>
    <submittedName>
        <fullName evidence="2">E3 ubiquitin-protein ligase DTX3L-like</fullName>
    </submittedName>
</protein>
<name>A0A8J4TXM6_CLAMG</name>
<proteinExistence type="predicted"/>